<keyword evidence="2" id="KW-1185">Reference proteome</keyword>
<dbReference type="Proteomes" id="UP000179769">
    <property type="component" value="Unassembled WGS sequence"/>
</dbReference>
<dbReference type="AlphaFoldDB" id="A0A1S1RML7"/>
<comment type="caution">
    <text evidence="1">The sequence shown here is derived from an EMBL/GenBank/DDBJ whole genome shotgun (WGS) entry which is preliminary data.</text>
</comment>
<proteinExistence type="predicted"/>
<reference evidence="2" key="1">
    <citation type="submission" date="2016-07" db="EMBL/GenBank/DDBJ databases">
        <title>Frankia sp. NRRL B-16219 Genome sequencing.</title>
        <authorList>
            <person name="Ghodhbane-Gtari F."/>
            <person name="Swanson E."/>
            <person name="Gueddou A."/>
            <person name="Louati M."/>
            <person name="Nouioui I."/>
            <person name="Hezbri K."/>
            <person name="Abebe-Akele F."/>
            <person name="Simpson S."/>
            <person name="Morris K."/>
            <person name="Thomas K."/>
            <person name="Gtari M."/>
            <person name="Tisa L.S."/>
        </authorList>
    </citation>
    <scope>NUCLEOTIDE SEQUENCE [LARGE SCALE GENOMIC DNA]</scope>
    <source>
        <strain evidence="2">NRRL B-16219</strain>
    </source>
</reference>
<gene>
    <name evidence="1" type="ORF">BBK14_02005</name>
</gene>
<accession>A0A1S1RML7</accession>
<evidence type="ECO:0000313" key="2">
    <source>
        <dbReference type="Proteomes" id="UP000179769"/>
    </source>
</evidence>
<dbReference type="EMBL" id="MAXA01000002">
    <property type="protein sequence ID" value="OHV46645.1"/>
    <property type="molecule type" value="Genomic_DNA"/>
</dbReference>
<evidence type="ECO:0000313" key="1">
    <source>
        <dbReference type="EMBL" id="OHV46645.1"/>
    </source>
</evidence>
<name>A0A1S1RML7_9ACTN</name>
<organism evidence="1 2">
    <name type="scientific">Parafrankia soli</name>
    <dbReference type="NCBI Taxonomy" id="2599596"/>
    <lineage>
        <taxon>Bacteria</taxon>
        <taxon>Bacillati</taxon>
        <taxon>Actinomycetota</taxon>
        <taxon>Actinomycetes</taxon>
        <taxon>Frankiales</taxon>
        <taxon>Frankiaceae</taxon>
        <taxon>Parafrankia</taxon>
    </lineage>
</organism>
<protein>
    <submittedName>
        <fullName evidence="1">Uncharacterized protein</fullName>
    </submittedName>
</protein>
<sequence length="79" mass="8832">MRSAVDMPITDILAAVRWAQGRAERGGLPGFRARQVADRLQVRLDGVQVRLHDLVRAGVVREIRSTNIPVYQLTAGRVR</sequence>